<organism evidence="5">
    <name type="scientific">Dissoconium aciculare CBS 342.82</name>
    <dbReference type="NCBI Taxonomy" id="1314786"/>
    <lineage>
        <taxon>Eukaryota</taxon>
        <taxon>Fungi</taxon>
        <taxon>Dikarya</taxon>
        <taxon>Ascomycota</taxon>
        <taxon>Pezizomycotina</taxon>
        <taxon>Dothideomycetes</taxon>
        <taxon>Dothideomycetidae</taxon>
        <taxon>Mycosphaerellales</taxon>
        <taxon>Dissoconiaceae</taxon>
        <taxon>Dissoconium</taxon>
    </lineage>
</organism>
<dbReference type="PANTHER" id="PTHR11941:SF68">
    <property type="entry name" value="CARNITINYL-COA DEHYDRATASE"/>
    <property type="match status" value="1"/>
</dbReference>
<proteinExistence type="inferred from homology"/>
<dbReference type="PANTHER" id="PTHR11941">
    <property type="entry name" value="ENOYL-COA HYDRATASE-RELATED"/>
    <property type="match status" value="1"/>
</dbReference>
<dbReference type="SUPFAM" id="SSF52096">
    <property type="entry name" value="ClpP/crotonase"/>
    <property type="match status" value="1"/>
</dbReference>
<keyword evidence="2" id="KW-0843">Virulence</keyword>
<evidence type="ECO:0000313" key="5">
    <source>
        <dbReference type="RefSeq" id="XP_033455104.1"/>
    </source>
</evidence>
<dbReference type="OrthoDB" id="2139957at2759"/>
<dbReference type="Proteomes" id="UP000504637">
    <property type="component" value="Unplaced"/>
</dbReference>
<evidence type="ECO:0000256" key="3">
    <source>
        <dbReference type="RuleBase" id="RU003707"/>
    </source>
</evidence>
<dbReference type="InterPro" id="IPR001753">
    <property type="entry name" value="Enoyl-CoA_hydra/iso"/>
</dbReference>
<evidence type="ECO:0000256" key="1">
    <source>
        <dbReference type="ARBA" id="ARBA00005254"/>
    </source>
</evidence>
<protein>
    <submittedName>
        <fullName evidence="5">ClpP/crotonase</fullName>
    </submittedName>
</protein>
<sequence length="293" mass="31580">MASNTTAKFASPPPPTPTYILTFPAPHVLLLTINRPRAMNSLSFASQWEADSLFQWFDSEPTLRVAVVTGTGRAFCAGQDLIEQRDITVLRARQAQGEDTGDKLDRRLLTHPPNGFMGLSRRVGKKPIIAAVNGHALGGGFEICLGCDMIVASPRATFGLPEAARGLYAAAGGLSRLVRQAGMTVASEIAMMGRILTAPEAVQHGIANRVSKTHESLVDEAVDMASRIASLSPDAIIVTRAGLRQSWEDGSVERATQITELEYGPRLRNGRNLAIGLRAFAEKKVPVWEPSKL</sequence>
<dbReference type="CDD" id="cd06558">
    <property type="entry name" value="crotonase-like"/>
    <property type="match status" value="1"/>
</dbReference>
<reference evidence="5" key="2">
    <citation type="submission" date="2020-04" db="EMBL/GenBank/DDBJ databases">
        <authorList>
            <consortium name="NCBI Genome Project"/>
        </authorList>
    </citation>
    <scope>NUCLEOTIDE SEQUENCE</scope>
    <source>
        <strain evidence="5">CBS 342.82</strain>
    </source>
</reference>
<dbReference type="Pfam" id="PF00378">
    <property type="entry name" value="ECH_1"/>
    <property type="match status" value="1"/>
</dbReference>
<dbReference type="GeneID" id="54359854"/>
<reference evidence="5" key="1">
    <citation type="submission" date="2020-01" db="EMBL/GenBank/DDBJ databases">
        <authorList>
            <consortium name="DOE Joint Genome Institute"/>
            <person name="Haridas S."/>
            <person name="Albert R."/>
            <person name="Binder M."/>
            <person name="Bloem J."/>
            <person name="Labutti K."/>
            <person name="Salamov A."/>
            <person name="Andreopoulos B."/>
            <person name="Baker S.E."/>
            <person name="Barry K."/>
            <person name="Bills G."/>
            <person name="Bluhm B.H."/>
            <person name="Cannon C."/>
            <person name="Castanera R."/>
            <person name="Culley D.E."/>
            <person name="Daum C."/>
            <person name="Ezra D."/>
            <person name="Gonzalez J.B."/>
            <person name="Henrissat B."/>
            <person name="Kuo A."/>
            <person name="Liang C."/>
            <person name="Lipzen A."/>
            <person name="Lutzoni F."/>
            <person name="Magnuson J."/>
            <person name="Mondo S."/>
            <person name="Nolan M."/>
            <person name="Ohm R."/>
            <person name="Pangilinan J."/>
            <person name="Park H.-J."/>
            <person name="Ramirez L."/>
            <person name="Alfaro M."/>
            <person name="Sun H."/>
            <person name="Tritt A."/>
            <person name="Yoshinaga Y."/>
            <person name="Zwiers L.-H."/>
            <person name="Turgeon B.G."/>
            <person name="Goodwin S.B."/>
            <person name="Spatafora J.W."/>
            <person name="Crous P.W."/>
            <person name="Grigoriev I.V."/>
        </authorList>
    </citation>
    <scope>NUCLEOTIDE SEQUENCE</scope>
    <source>
        <strain evidence="5">CBS 342.82</strain>
    </source>
</reference>
<dbReference type="AlphaFoldDB" id="A0A6J3LR19"/>
<keyword evidence="4" id="KW-1185">Reference proteome</keyword>
<reference evidence="5" key="3">
    <citation type="submission" date="2025-08" db="UniProtKB">
        <authorList>
            <consortium name="RefSeq"/>
        </authorList>
    </citation>
    <scope>IDENTIFICATION</scope>
    <source>
        <strain evidence="5">CBS 342.82</strain>
    </source>
</reference>
<dbReference type="Gene3D" id="3.90.226.10">
    <property type="entry name" value="2-enoyl-CoA Hydratase, Chain A, domain 1"/>
    <property type="match status" value="1"/>
</dbReference>
<dbReference type="GO" id="GO:0006635">
    <property type="term" value="P:fatty acid beta-oxidation"/>
    <property type="evidence" value="ECO:0007669"/>
    <property type="project" value="TreeGrafter"/>
</dbReference>
<dbReference type="InterPro" id="IPR029045">
    <property type="entry name" value="ClpP/crotonase-like_dom_sf"/>
</dbReference>
<dbReference type="GO" id="GO:0003824">
    <property type="term" value="F:catalytic activity"/>
    <property type="evidence" value="ECO:0007669"/>
    <property type="project" value="InterPro"/>
</dbReference>
<gene>
    <name evidence="5" type="ORF">K489DRAFT_328395</name>
</gene>
<accession>A0A6J3LR19</accession>
<evidence type="ECO:0000256" key="2">
    <source>
        <dbReference type="ARBA" id="ARBA00023026"/>
    </source>
</evidence>
<dbReference type="InterPro" id="IPR018376">
    <property type="entry name" value="Enoyl-CoA_hyd/isom_CS"/>
</dbReference>
<evidence type="ECO:0000313" key="4">
    <source>
        <dbReference type="Proteomes" id="UP000504637"/>
    </source>
</evidence>
<dbReference type="RefSeq" id="XP_033455104.1">
    <property type="nucleotide sequence ID" value="XM_033602054.1"/>
</dbReference>
<dbReference type="PROSITE" id="PS00166">
    <property type="entry name" value="ENOYL_COA_HYDRATASE"/>
    <property type="match status" value="1"/>
</dbReference>
<comment type="similarity">
    <text evidence="1 3">Belongs to the enoyl-CoA hydratase/isomerase family.</text>
</comment>
<dbReference type="GO" id="GO:0005739">
    <property type="term" value="C:mitochondrion"/>
    <property type="evidence" value="ECO:0007669"/>
    <property type="project" value="TreeGrafter"/>
</dbReference>
<name>A0A6J3LR19_9PEZI</name>